<gene>
    <name evidence="1" type="ORF">DY367_04360</name>
</gene>
<protein>
    <submittedName>
        <fullName evidence="1">Uncharacterized protein</fullName>
    </submittedName>
</protein>
<organism evidence="1 2">
    <name type="scientific">Alcaligenes xylosoxydans xylosoxydans</name>
    <name type="common">Achromobacter xylosoxidans</name>
    <dbReference type="NCBI Taxonomy" id="85698"/>
    <lineage>
        <taxon>Bacteria</taxon>
        <taxon>Pseudomonadati</taxon>
        <taxon>Pseudomonadota</taxon>
        <taxon>Betaproteobacteria</taxon>
        <taxon>Burkholderiales</taxon>
        <taxon>Alcaligenaceae</taxon>
        <taxon>Achromobacter</taxon>
    </lineage>
</organism>
<evidence type="ECO:0000313" key="2">
    <source>
        <dbReference type="Proteomes" id="UP000285324"/>
    </source>
</evidence>
<comment type="caution">
    <text evidence="1">The sequence shown here is derived from an EMBL/GenBank/DDBJ whole genome shotgun (WGS) entry which is preliminary data.</text>
</comment>
<proteinExistence type="predicted"/>
<dbReference type="AlphaFoldDB" id="A0A424WIN8"/>
<accession>A0A424WIN8</accession>
<dbReference type="InterPro" id="IPR045661">
    <property type="entry name" value="DUF6389"/>
</dbReference>
<name>A0A424WIN8_ALCXX</name>
<dbReference type="EMBL" id="QVXO01000004">
    <property type="protein sequence ID" value="RPJ93151.1"/>
    <property type="molecule type" value="Genomic_DNA"/>
</dbReference>
<dbReference type="OrthoDB" id="1440810at2"/>
<evidence type="ECO:0000313" key="1">
    <source>
        <dbReference type="EMBL" id="RPJ93151.1"/>
    </source>
</evidence>
<dbReference type="Proteomes" id="UP000285324">
    <property type="component" value="Unassembled WGS sequence"/>
</dbReference>
<reference evidence="1 2" key="1">
    <citation type="submission" date="2018-08" db="EMBL/GenBank/DDBJ databases">
        <title>Achromobacter xylosoxidans Genome sequencing and assembly.</title>
        <authorList>
            <person name="Wang R."/>
            <person name="Rensing C."/>
            <person name="Li Y."/>
        </authorList>
    </citation>
    <scope>NUCLEOTIDE SEQUENCE [LARGE SCALE GENOMIC DNA]</scope>
    <source>
        <strain evidence="1 2">GD003A</strain>
    </source>
</reference>
<sequence length="149" mass="16256">MTQSEYIAELLRILRAHDAAARATLTALIAALPPKAREIHFVVFPDQDGEGTFSVVASLEGPDLFVLNKAIEGHRYLFDVRHTEDGIEPEVPLFASDEAGFNVQDVIVDTAMQWVAELWETSGHGRSPLPGLVYGEEGYGTLEPLALPA</sequence>
<dbReference type="Pfam" id="PF19926">
    <property type="entry name" value="DUF6389"/>
    <property type="match status" value="1"/>
</dbReference>
<dbReference type="RefSeq" id="WP_118931782.1">
    <property type="nucleotide sequence ID" value="NZ_CP061008.1"/>
</dbReference>